<name>A0A8J2PGZ6_9HEXA</name>
<evidence type="ECO:0000256" key="1">
    <source>
        <dbReference type="PROSITE-ProRule" id="PRU00221"/>
    </source>
</evidence>
<dbReference type="Proteomes" id="UP000708208">
    <property type="component" value="Unassembled WGS sequence"/>
</dbReference>
<sequence length="280" mass="31257">MFSNSMEVAETIIQQVGESMVAKKHKRLILECLEKLKGKMLLNYDKKFHTFRMLRTHAMPLTDACLTKDGTKCLTTSYDRTCRIWDLQEGKELITLGDHIDIVCCVSINPTCDRVLTGSYDGTVRLWRVSLDQENPDSECLHILRGADMAEVQVAQFSPDYLLAAAGSSDSTTTIYDLTSGVAMYTLEGHDAEISAAAFDQSCQTLLTGSYDSRLGLWDLRSGNRIAYYKGHEAEVVSCLFNFSCDKIASGSMDSTVRLWDIRKDKSCLSVFIGHAEEVI</sequence>
<dbReference type="OrthoDB" id="674604at2759"/>
<organism evidence="2 3">
    <name type="scientific">Allacma fusca</name>
    <dbReference type="NCBI Taxonomy" id="39272"/>
    <lineage>
        <taxon>Eukaryota</taxon>
        <taxon>Metazoa</taxon>
        <taxon>Ecdysozoa</taxon>
        <taxon>Arthropoda</taxon>
        <taxon>Hexapoda</taxon>
        <taxon>Collembola</taxon>
        <taxon>Symphypleona</taxon>
        <taxon>Sminthuridae</taxon>
        <taxon>Allacma</taxon>
    </lineage>
</organism>
<dbReference type="PROSITE" id="PS50082">
    <property type="entry name" value="WD_REPEATS_2"/>
    <property type="match status" value="4"/>
</dbReference>
<dbReference type="GO" id="GO:0046540">
    <property type="term" value="C:U4/U6 x U5 tri-snRNP complex"/>
    <property type="evidence" value="ECO:0007669"/>
    <property type="project" value="TreeGrafter"/>
</dbReference>
<comment type="caution">
    <text evidence="2">The sequence shown here is derived from an EMBL/GenBank/DDBJ whole genome shotgun (WGS) entry which is preliminary data.</text>
</comment>
<dbReference type="GO" id="GO:0030621">
    <property type="term" value="F:U4 snRNA binding"/>
    <property type="evidence" value="ECO:0007669"/>
    <property type="project" value="TreeGrafter"/>
</dbReference>
<dbReference type="InterPro" id="IPR001680">
    <property type="entry name" value="WD40_rpt"/>
</dbReference>
<evidence type="ECO:0000313" key="3">
    <source>
        <dbReference type="Proteomes" id="UP000708208"/>
    </source>
</evidence>
<reference evidence="2" key="1">
    <citation type="submission" date="2021-06" db="EMBL/GenBank/DDBJ databases">
        <authorList>
            <person name="Hodson N. C."/>
            <person name="Mongue J. A."/>
            <person name="Jaron S. K."/>
        </authorList>
    </citation>
    <scope>NUCLEOTIDE SEQUENCE</scope>
</reference>
<accession>A0A8J2PGZ6</accession>
<keyword evidence="1" id="KW-0853">WD repeat</keyword>
<dbReference type="SMART" id="SM00320">
    <property type="entry name" value="WD40"/>
    <property type="match status" value="5"/>
</dbReference>
<dbReference type="AlphaFoldDB" id="A0A8J2PGZ6"/>
<feature type="repeat" description="WD" evidence="1">
    <location>
        <begin position="96"/>
        <end position="130"/>
    </location>
</feature>
<dbReference type="EMBL" id="CAJVCH010552160">
    <property type="protein sequence ID" value="CAG7829588.1"/>
    <property type="molecule type" value="Genomic_DNA"/>
</dbReference>
<dbReference type="GO" id="GO:0000398">
    <property type="term" value="P:mRNA splicing, via spliceosome"/>
    <property type="evidence" value="ECO:0007669"/>
    <property type="project" value="TreeGrafter"/>
</dbReference>
<feature type="repeat" description="WD" evidence="1">
    <location>
        <begin position="187"/>
        <end position="228"/>
    </location>
</feature>
<feature type="repeat" description="WD" evidence="1">
    <location>
        <begin position="54"/>
        <end position="95"/>
    </location>
</feature>
<dbReference type="PROSITE" id="PS00678">
    <property type="entry name" value="WD_REPEATS_1"/>
    <property type="match status" value="3"/>
</dbReference>
<dbReference type="GO" id="GO:0017070">
    <property type="term" value="F:U6 snRNA binding"/>
    <property type="evidence" value="ECO:0007669"/>
    <property type="project" value="TreeGrafter"/>
</dbReference>
<dbReference type="PANTHER" id="PTHR19846">
    <property type="entry name" value="WD40 REPEAT PROTEIN"/>
    <property type="match status" value="1"/>
</dbReference>
<evidence type="ECO:0000313" key="2">
    <source>
        <dbReference type="EMBL" id="CAG7829588.1"/>
    </source>
</evidence>
<dbReference type="InterPro" id="IPR019775">
    <property type="entry name" value="WD40_repeat_CS"/>
</dbReference>
<dbReference type="CDD" id="cd00200">
    <property type="entry name" value="WD40"/>
    <property type="match status" value="1"/>
</dbReference>
<dbReference type="Pfam" id="PF00400">
    <property type="entry name" value="WD40"/>
    <property type="match status" value="5"/>
</dbReference>
<proteinExistence type="predicted"/>
<keyword evidence="3" id="KW-1185">Reference proteome</keyword>
<protein>
    <submittedName>
        <fullName evidence="2">Uncharacterized protein</fullName>
    </submittedName>
</protein>
<feature type="repeat" description="WD" evidence="1">
    <location>
        <begin position="229"/>
        <end position="270"/>
    </location>
</feature>
<dbReference type="PROSITE" id="PS50294">
    <property type="entry name" value="WD_REPEATS_REGION"/>
    <property type="match status" value="3"/>
</dbReference>
<dbReference type="PANTHER" id="PTHR19846:SF0">
    <property type="entry name" value="PRE-MRNA PROCESSING FACTOR 4"/>
    <property type="match status" value="1"/>
</dbReference>
<gene>
    <name evidence="2" type="ORF">AFUS01_LOCUS39447</name>
</gene>